<dbReference type="EMBL" id="MT143215">
    <property type="protein sequence ID" value="QJA94238.1"/>
    <property type="molecule type" value="Genomic_DNA"/>
</dbReference>
<protein>
    <submittedName>
        <fullName evidence="1">Uncharacterized protein</fullName>
    </submittedName>
</protein>
<name>A0A6M3LMR1_9ZZZZ</name>
<accession>A0A6M3LMR1</accession>
<evidence type="ECO:0000313" key="1">
    <source>
        <dbReference type="EMBL" id="QJA94238.1"/>
    </source>
</evidence>
<organism evidence="1">
    <name type="scientific">viral metagenome</name>
    <dbReference type="NCBI Taxonomy" id="1070528"/>
    <lineage>
        <taxon>unclassified sequences</taxon>
        <taxon>metagenomes</taxon>
        <taxon>organismal metagenomes</taxon>
    </lineage>
</organism>
<dbReference type="AlphaFoldDB" id="A0A6M3LMR1"/>
<sequence length="94" mass="10934">MAEHKSCENCIQHGTCEVEHAIMWACDGGGFLHFCDMETGGNNGMEKIASICYFWKDKEKVLWDEWQSVRLAEHNAELKYREYMKGGTDELRQK</sequence>
<reference evidence="1" key="1">
    <citation type="submission" date="2020-03" db="EMBL/GenBank/DDBJ databases">
        <title>The deep terrestrial virosphere.</title>
        <authorList>
            <person name="Holmfeldt K."/>
            <person name="Nilsson E."/>
            <person name="Simone D."/>
            <person name="Lopez-Fernandez M."/>
            <person name="Wu X."/>
            <person name="de Brujin I."/>
            <person name="Lundin D."/>
            <person name="Andersson A."/>
            <person name="Bertilsson S."/>
            <person name="Dopson M."/>
        </authorList>
    </citation>
    <scope>NUCLEOTIDE SEQUENCE</scope>
    <source>
        <strain evidence="1">MM415B03915</strain>
    </source>
</reference>
<proteinExistence type="predicted"/>
<gene>
    <name evidence="1" type="ORF">MM415B03915_0002</name>
</gene>